<dbReference type="RefSeq" id="WP_187715100.1">
    <property type="nucleotide sequence ID" value="NZ_CP060780.1"/>
</dbReference>
<proteinExistence type="predicted"/>
<keyword evidence="2" id="KW-1185">Reference proteome</keyword>
<evidence type="ECO:0000313" key="1">
    <source>
        <dbReference type="EMBL" id="QNP43675.1"/>
    </source>
</evidence>
<reference evidence="1 2" key="1">
    <citation type="submission" date="2020-08" db="EMBL/GenBank/DDBJ databases">
        <title>Genome sequence of Sphingomonas daechungensis KACC 18115T.</title>
        <authorList>
            <person name="Hyun D.-W."/>
            <person name="Bae J.-W."/>
        </authorList>
    </citation>
    <scope>NUCLEOTIDE SEQUENCE [LARGE SCALE GENOMIC DNA]</scope>
    <source>
        <strain evidence="1 2">KACC 18115</strain>
    </source>
</reference>
<gene>
    <name evidence="1" type="ORF">H9L15_03005</name>
</gene>
<evidence type="ECO:0008006" key="3">
    <source>
        <dbReference type="Google" id="ProtNLM"/>
    </source>
</evidence>
<protein>
    <recommendedName>
        <fullName evidence="3">Alpha/beta hydrolase</fullName>
    </recommendedName>
</protein>
<evidence type="ECO:0000313" key="2">
    <source>
        <dbReference type="Proteomes" id="UP000516134"/>
    </source>
</evidence>
<dbReference type="EMBL" id="CP060780">
    <property type="protein sequence ID" value="QNP43675.1"/>
    <property type="molecule type" value="Genomic_DNA"/>
</dbReference>
<dbReference type="Proteomes" id="UP000516134">
    <property type="component" value="Chromosome"/>
</dbReference>
<organism evidence="1 2">
    <name type="scientific">Sphingomonas daechungensis</name>
    <dbReference type="NCBI Taxonomy" id="1176646"/>
    <lineage>
        <taxon>Bacteria</taxon>
        <taxon>Pseudomonadati</taxon>
        <taxon>Pseudomonadota</taxon>
        <taxon>Alphaproteobacteria</taxon>
        <taxon>Sphingomonadales</taxon>
        <taxon>Sphingomonadaceae</taxon>
        <taxon>Sphingomonas</taxon>
    </lineage>
</organism>
<accession>A0ABX6T1P4</accession>
<name>A0ABX6T1P4_9SPHN</name>
<sequence length="87" mass="9669">MLETRYRVVPIGAADRASLAQGRLLLMAHALPQTAEALVDLDRWVRDGGGCFYWQIPSSTGRASGRWATNFARRHRSLIRDCLLTGA</sequence>